<keyword evidence="5" id="KW-1185">Reference proteome</keyword>
<keyword evidence="3" id="KW-0949">S-adenosyl-L-methionine</keyword>
<name>A0A2T6AVF3_9RHOB</name>
<dbReference type="SUPFAM" id="SSF53335">
    <property type="entry name" value="S-adenosyl-L-methionine-dependent methyltransferases"/>
    <property type="match status" value="1"/>
</dbReference>
<dbReference type="Proteomes" id="UP000244069">
    <property type="component" value="Unassembled WGS sequence"/>
</dbReference>
<gene>
    <name evidence="4" type="ORF">C8N44_111132</name>
</gene>
<dbReference type="EMBL" id="QBKN01000011">
    <property type="protein sequence ID" value="PTX47801.1"/>
    <property type="molecule type" value="Genomic_DNA"/>
</dbReference>
<dbReference type="InterPro" id="IPR029063">
    <property type="entry name" value="SAM-dependent_MTases_sf"/>
</dbReference>
<evidence type="ECO:0000256" key="3">
    <source>
        <dbReference type="ARBA" id="ARBA00022691"/>
    </source>
</evidence>
<dbReference type="Pfam" id="PF13489">
    <property type="entry name" value="Methyltransf_23"/>
    <property type="match status" value="1"/>
</dbReference>
<proteinExistence type="predicted"/>
<evidence type="ECO:0000256" key="1">
    <source>
        <dbReference type="ARBA" id="ARBA00022603"/>
    </source>
</evidence>
<dbReference type="GO" id="GO:0008168">
    <property type="term" value="F:methyltransferase activity"/>
    <property type="evidence" value="ECO:0007669"/>
    <property type="project" value="UniProtKB-KW"/>
</dbReference>
<reference evidence="4 5" key="1">
    <citation type="submission" date="2018-04" db="EMBL/GenBank/DDBJ databases">
        <title>Genomic Encyclopedia of Archaeal and Bacterial Type Strains, Phase II (KMG-II): from individual species to whole genera.</title>
        <authorList>
            <person name="Goeker M."/>
        </authorList>
    </citation>
    <scope>NUCLEOTIDE SEQUENCE [LARGE SCALE GENOMIC DNA]</scope>
    <source>
        <strain evidence="4 5">DSM 29329</strain>
    </source>
</reference>
<keyword evidence="2 4" id="KW-0808">Transferase</keyword>
<organism evidence="4 5">
    <name type="scientific">Allosediminivita pacifica</name>
    <dbReference type="NCBI Taxonomy" id="1267769"/>
    <lineage>
        <taxon>Bacteria</taxon>
        <taxon>Pseudomonadati</taxon>
        <taxon>Pseudomonadota</taxon>
        <taxon>Alphaproteobacteria</taxon>
        <taxon>Rhodobacterales</taxon>
        <taxon>Paracoccaceae</taxon>
        <taxon>Allosediminivita</taxon>
    </lineage>
</organism>
<sequence length="201" mass="21307">MQDTYLDKIYDAPDQEAKQNIYAEWSKSYDAELTSSGYATPARCAKALHQVATDFGMPVLDLGCGTGLSGEALKAEGFTTIDGLDPSAEMLAEAKAKGVYRNVEVMDTNAPLPAGYAAIAAIGVVGSGAAPLSLLDEIIAALIPGAKTVFSFNDHTLEDPAYAAHVQRYIDDGVVRELFREHGPHLPAEGIGATVYVLEKT</sequence>
<dbReference type="PANTHER" id="PTHR43464:SF19">
    <property type="entry name" value="UBIQUINONE BIOSYNTHESIS O-METHYLTRANSFERASE, MITOCHONDRIAL"/>
    <property type="match status" value="1"/>
</dbReference>
<dbReference type="AlphaFoldDB" id="A0A2T6AVF3"/>
<protein>
    <submittedName>
        <fullName evidence="4">Methyltransferase family protein</fullName>
    </submittedName>
</protein>
<evidence type="ECO:0000313" key="5">
    <source>
        <dbReference type="Proteomes" id="UP000244069"/>
    </source>
</evidence>
<keyword evidence="1 4" id="KW-0489">Methyltransferase</keyword>
<dbReference type="Gene3D" id="3.40.50.150">
    <property type="entry name" value="Vaccinia Virus protein VP39"/>
    <property type="match status" value="1"/>
</dbReference>
<accession>A0A2T6AVF3</accession>
<dbReference type="OrthoDB" id="9807911at2"/>
<dbReference type="PANTHER" id="PTHR43464">
    <property type="entry name" value="METHYLTRANSFERASE"/>
    <property type="match status" value="1"/>
</dbReference>
<dbReference type="CDD" id="cd02440">
    <property type="entry name" value="AdoMet_MTases"/>
    <property type="match status" value="1"/>
</dbReference>
<evidence type="ECO:0000313" key="4">
    <source>
        <dbReference type="EMBL" id="PTX47801.1"/>
    </source>
</evidence>
<dbReference type="GO" id="GO:0032259">
    <property type="term" value="P:methylation"/>
    <property type="evidence" value="ECO:0007669"/>
    <property type="project" value="UniProtKB-KW"/>
</dbReference>
<comment type="caution">
    <text evidence="4">The sequence shown here is derived from an EMBL/GenBank/DDBJ whole genome shotgun (WGS) entry which is preliminary data.</text>
</comment>
<evidence type="ECO:0000256" key="2">
    <source>
        <dbReference type="ARBA" id="ARBA00022679"/>
    </source>
</evidence>
<dbReference type="RefSeq" id="WP_107976238.1">
    <property type="nucleotide sequence ID" value="NZ_BMEZ01000013.1"/>
</dbReference>